<dbReference type="AlphaFoldDB" id="A0A6C0K1M5"/>
<organism evidence="2">
    <name type="scientific">viral metagenome</name>
    <dbReference type="NCBI Taxonomy" id="1070528"/>
    <lineage>
        <taxon>unclassified sequences</taxon>
        <taxon>metagenomes</taxon>
        <taxon>organismal metagenomes</taxon>
    </lineage>
</organism>
<dbReference type="EMBL" id="MN740793">
    <property type="protein sequence ID" value="QHU11952.1"/>
    <property type="molecule type" value="Genomic_DNA"/>
</dbReference>
<evidence type="ECO:0000256" key="1">
    <source>
        <dbReference type="SAM" id="MobiDB-lite"/>
    </source>
</evidence>
<proteinExistence type="predicted"/>
<reference evidence="2" key="1">
    <citation type="journal article" date="2020" name="Nature">
        <title>Giant virus diversity and host interactions through global metagenomics.</title>
        <authorList>
            <person name="Schulz F."/>
            <person name="Roux S."/>
            <person name="Paez-Espino D."/>
            <person name="Jungbluth S."/>
            <person name="Walsh D.A."/>
            <person name="Denef V.J."/>
            <person name="McMahon K.D."/>
            <person name="Konstantinidis K.T."/>
            <person name="Eloe-Fadrosh E.A."/>
            <person name="Kyrpides N.C."/>
            <person name="Woyke T."/>
        </authorList>
    </citation>
    <scope>NUCLEOTIDE SEQUENCE</scope>
    <source>
        <strain evidence="2">GVMAG-S-1101169-75</strain>
    </source>
</reference>
<feature type="region of interest" description="Disordered" evidence="1">
    <location>
        <begin position="1"/>
        <end position="58"/>
    </location>
</feature>
<accession>A0A6C0K1M5</accession>
<name>A0A6C0K1M5_9ZZZZ</name>
<evidence type="ECO:0000313" key="2">
    <source>
        <dbReference type="EMBL" id="QHU11952.1"/>
    </source>
</evidence>
<sequence length="76" mass="8316">MSSANNNKQGWSHQYGYPLPRPLQPHRSFVDYGVGHGQSNNQHQAPPRPPAPAGANCQGGVCTPSSRYPCGFRNFH</sequence>
<protein>
    <submittedName>
        <fullName evidence="2">Uncharacterized protein</fullName>
    </submittedName>
</protein>
<feature type="compositionally biased region" description="Polar residues" evidence="1">
    <location>
        <begin position="1"/>
        <end position="12"/>
    </location>
</feature>